<evidence type="ECO:0000256" key="6">
    <source>
        <dbReference type="RuleBase" id="RU367044"/>
    </source>
</evidence>
<gene>
    <name evidence="7" type="ORF">CRG98_015360</name>
</gene>
<proteinExistence type="inferred from homology"/>
<keyword evidence="5" id="KW-0732">Signal</keyword>
<comment type="similarity">
    <text evidence="2 6">Belongs to the plant self-incompatibility (S1) protein family.</text>
</comment>
<dbReference type="Pfam" id="PF05938">
    <property type="entry name" value="Self-incomp_S1"/>
    <property type="match status" value="2"/>
</dbReference>
<evidence type="ECO:0000256" key="2">
    <source>
        <dbReference type="ARBA" id="ARBA00005581"/>
    </source>
</evidence>
<keyword evidence="8" id="KW-1185">Reference proteome</keyword>
<name>A0A2I0K7U7_PUNGR</name>
<evidence type="ECO:0000256" key="5">
    <source>
        <dbReference type="ARBA" id="ARBA00022729"/>
    </source>
</evidence>
<keyword evidence="4 6" id="KW-0964">Secreted</keyword>
<dbReference type="GO" id="GO:0005576">
    <property type="term" value="C:extracellular region"/>
    <property type="evidence" value="ECO:0007669"/>
    <property type="project" value="UniProtKB-SubCell"/>
</dbReference>
<evidence type="ECO:0000256" key="1">
    <source>
        <dbReference type="ARBA" id="ARBA00004613"/>
    </source>
</evidence>
<keyword evidence="3 6" id="KW-0713">Self-incompatibility</keyword>
<dbReference type="AlphaFoldDB" id="A0A2I0K7U7"/>
<dbReference type="InterPro" id="IPR010264">
    <property type="entry name" value="Self-incomp_S1"/>
</dbReference>
<dbReference type="GO" id="GO:0060320">
    <property type="term" value="P:rejection of self pollen"/>
    <property type="evidence" value="ECO:0007669"/>
    <property type="project" value="UniProtKB-KW"/>
</dbReference>
<dbReference type="Proteomes" id="UP000233551">
    <property type="component" value="Unassembled WGS sequence"/>
</dbReference>
<evidence type="ECO:0000256" key="3">
    <source>
        <dbReference type="ARBA" id="ARBA00022471"/>
    </source>
</evidence>
<sequence length="185" mass="20655">MATVTETTDKINFGLGPKVLVDISNKLPNGTSFTFHCKSKNDDLGTHVVEPGQKYGFRFRGRIRPEGGGADGGGLDCGHHRPHRVSREATAIVTATDDIKFGPAKTMVEIFNELPGSASFTIHCKSKNDKLGTDVIRANYKYRFDFRVNFMWEHVVLLRIVMARRAGHLGHLQGQYCRPEKVQLL</sequence>
<dbReference type="PANTHER" id="PTHR31232">
    <property type="match status" value="1"/>
</dbReference>
<organism evidence="7 8">
    <name type="scientific">Punica granatum</name>
    <name type="common">Pomegranate</name>
    <dbReference type="NCBI Taxonomy" id="22663"/>
    <lineage>
        <taxon>Eukaryota</taxon>
        <taxon>Viridiplantae</taxon>
        <taxon>Streptophyta</taxon>
        <taxon>Embryophyta</taxon>
        <taxon>Tracheophyta</taxon>
        <taxon>Spermatophyta</taxon>
        <taxon>Magnoliopsida</taxon>
        <taxon>eudicotyledons</taxon>
        <taxon>Gunneridae</taxon>
        <taxon>Pentapetalae</taxon>
        <taxon>rosids</taxon>
        <taxon>malvids</taxon>
        <taxon>Myrtales</taxon>
        <taxon>Lythraceae</taxon>
        <taxon>Punica</taxon>
    </lineage>
</organism>
<comment type="caution">
    <text evidence="7">The sequence shown here is derived from an EMBL/GenBank/DDBJ whole genome shotgun (WGS) entry which is preliminary data.</text>
</comment>
<comment type="subcellular location">
    <subcellularLocation>
        <location evidence="1 6">Secreted</location>
    </subcellularLocation>
</comment>
<evidence type="ECO:0000313" key="8">
    <source>
        <dbReference type="Proteomes" id="UP000233551"/>
    </source>
</evidence>
<accession>A0A2I0K7U7</accession>
<protein>
    <recommendedName>
        <fullName evidence="6">S-protein homolog</fullName>
    </recommendedName>
</protein>
<dbReference type="EMBL" id="PGOL01000845">
    <property type="protein sequence ID" value="PKI64250.1"/>
    <property type="molecule type" value="Genomic_DNA"/>
</dbReference>
<reference evidence="7 8" key="1">
    <citation type="submission" date="2017-11" db="EMBL/GenBank/DDBJ databases">
        <title>De-novo sequencing of pomegranate (Punica granatum L.) genome.</title>
        <authorList>
            <person name="Akparov Z."/>
            <person name="Amiraslanov A."/>
            <person name="Hajiyeva S."/>
            <person name="Abbasov M."/>
            <person name="Kaur K."/>
            <person name="Hamwieh A."/>
            <person name="Solovyev V."/>
            <person name="Salamov A."/>
            <person name="Braich B."/>
            <person name="Kosarev P."/>
            <person name="Mahmoud A."/>
            <person name="Hajiyev E."/>
            <person name="Babayeva S."/>
            <person name="Izzatullayeva V."/>
            <person name="Mammadov A."/>
            <person name="Mammadov A."/>
            <person name="Sharifova S."/>
            <person name="Ojaghi J."/>
            <person name="Eynullazada K."/>
            <person name="Bayramov B."/>
            <person name="Abdulazimova A."/>
            <person name="Shahmuradov I."/>
        </authorList>
    </citation>
    <scope>NUCLEOTIDE SEQUENCE [LARGE SCALE GENOMIC DNA]</scope>
    <source>
        <strain evidence="8">cv. AG2017</strain>
        <tissue evidence="7">Leaf</tissue>
    </source>
</reference>
<evidence type="ECO:0000256" key="4">
    <source>
        <dbReference type="ARBA" id="ARBA00022525"/>
    </source>
</evidence>
<evidence type="ECO:0000313" key="7">
    <source>
        <dbReference type="EMBL" id="PKI64250.1"/>
    </source>
</evidence>
<dbReference type="PANTHER" id="PTHR31232:SF43">
    <property type="entry name" value="S-PROTEIN HOMOLOG 29-RELATED"/>
    <property type="match status" value="1"/>
</dbReference>